<dbReference type="AlphaFoldDB" id="A0A914Q5H2"/>
<feature type="region of interest" description="Disordered" evidence="1">
    <location>
        <begin position="224"/>
        <end position="320"/>
    </location>
</feature>
<feature type="region of interest" description="Disordered" evidence="1">
    <location>
        <begin position="164"/>
        <end position="200"/>
    </location>
</feature>
<feature type="compositionally biased region" description="Polar residues" evidence="1">
    <location>
        <begin position="288"/>
        <end position="303"/>
    </location>
</feature>
<keyword evidence="2" id="KW-1185">Reference proteome</keyword>
<reference evidence="3" key="1">
    <citation type="submission" date="2022-11" db="UniProtKB">
        <authorList>
            <consortium name="WormBaseParasite"/>
        </authorList>
    </citation>
    <scope>IDENTIFICATION</scope>
</reference>
<feature type="compositionally biased region" description="Basic and acidic residues" evidence="1">
    <location>
        <begin position="258"/>
        <end position="271"/>
    </location>
</feature>
<organism evidence="2 3">
    <name type="scientific">Panagrolaimus davidi</name>
    <dbReference type="NCBI Taxonomy" id="227884"/>
    <lineage>
        <taxon>Eukaryota</taxon>
        <taxon>Metazoa</taxon>
        <taxon>Ecdysozoa</taxon>
        <taxon>Nematoda</taxon>
        <taxon>Chromadorea</taxon>
        <taxon>Rhabditida</taxon>
        <taxon>Tylenchina</taxon>
        <taxon>Panagrolaimomorpha</taxon>
        <taxon>Panagrolaimoidea</taxon>
        <taxon>Panagrolaimidae</taxon>
        <taxon>Panagrolaimus</taxon>
    </lineage>
</organism>
<proteinExistence type="predicted"/>
<name>A0A914Q5H2_9BILA</name>
<sequence length="320" mass="35837">MASKRRFRRTLHGRTSCVEKPTVDFIKRERAMKENWLILDVNNLVGNDFLHFKNSRDSFAKNSKQNVISDKAERGSPEKKAANITQKSFHSLSTAEPHVSTAQSLSWLLEKSDISKASSNQTFVEPKHSYGKSSVHQLLEFSFGKEDTVEPKKSEFSFEELAANISQESSESDIDLEPDVSSVAEDDDITNEEPKQSLGKCSANPLLEFSFEKEDDVVQKKTNVRYAPPADTSNESFHSLSTAEPHVSTARSLSQLLEKNDIPNHEPKQSLERPNSPEFFDEEENILPTKQSRHSVGSGTSAAPSHASIFTVKQLDPNKE</sequence>
<protein>
    <submittedName>
        <fullName evidence="3">Uncharacterized protein</fullName>
    </submittedName>
</protein>
<evidence type="ECO:0000313" key="3">
    <source>
        <dbReference type="WBParaSite" id="PDA_v2.g22408.t1"/>
    </source>
</evidence>
<dbReference type="WBParaSite" id="PDA_v2.g22408.t1">
    <property type="protein sequence ID" value="PDA_v2.g22408.t1"/>
    <property type="gene ID" value="PDA_v2.g22408"/>
</dbReference>
<accession>A0A914Q5H2</accession>
<feature type="compositionally biased region" description="Acidic residues" evidence="1">
    <location>
        <begin position="170"/>
        <end position="191"/>
    </location>
</feature>
<evidence type="ECO:0000256" key="1">
    <source>
        <dbReference type="SAM" id="MobiDB-lite"/>
    </source>
</evidence>
<evidence type="ECO:0000313" key="2">
    <source>
        <dbReference type="Proteomes" id="UP000887578"/>
    </source>
</evidence>
<feature type="compositionally biased region" description="Polar residues" evidence="1">
    <location>
        <begin position="231"/>
        <end position="242"/>
    </location>
</feature>
<dbReference type="Proteomes" id="UP000887578">
    <property type="component" value="Unplaced"/>
</dbReference>